<dbReference type="Pfam" id="PF05071">
    <property type="entry name" value="NDUFA12"/>
    <property type="match status" value="1"/>
</dbReference>
<dbReference type="InterPro" id="IPR007763">
    <property type="entry name" value="NDUFA12"/>
</dbReference>
<dbReference type="NCBIfam" id="NF006040">
    <property type="entry name" value="PRK08183.1"/>
    <property type="match status" value="1"/>
</dbReference>
<dbReference type="KEGG" id="spii:G7077_03585"/>
<evidence type="ECO:0000313" key="2">
    <source>
        <dbReference type="EMBL" id="QIK78129.1"/>
    </source>
</evidence>
<proteinExistence type="predicted"/>
<accession>A0A6G7YN09</accession>
<dbReference type="AlphaFoldDB" id="A0A6G7YN09"/>
<name>A0A6G7YN09_9SPHN</name>
<evidence type="ECO:0000256" key="1">
    <source>
        <dbReference type="SAM" id="MobiDB-lite"/>
    </source>
</evidence>
<protein>
    <submittedName>
        <fullName evidence="2">NADH:ubiquinone oxidoreductase subunit NDUFA12</fullName>
    </submittedName>
</protein>
<organism evidence="2 3">
    <name type="scientific">Sphingomonas piscis</name>
    <dbReference type="NCBI Taxonomy" id="2714943"/>
    <lineage>
        <taxon>Bacteria</taxon>
        <taxon>Pseudomonadati</taxon>
        <taxon>Pseudomonadota</taxon>
        <taxon>Alphaproteobacteria</taxon>
        <taxon>Sphingomonadales</taxon>
        <taxon>Sphingomonadaceae</taxon>
        <taxon>Sphingomonas</taxon>
    </lineage>
</organism>
<dbReference type="RefSeq" id="WP_166410523.1">
    <property type="nucleotide sequence ID" value="NZ_CP049869.1"/>
</dbReference>
<feature type="compositionally biased region" description="Polar residues" evidence="1">
    <location>
        <begin position="86"/>
        <end position="97"/>
    </location>
</feature>
<dbReference type="EMBL" id="CP049869">
    <property type="protein sequence ID" value="QIK78129.1"/>
    <property type="molecule type" value="Genomic_DNA"/>
</dbReference>
<dbReference type="GO" id="GO:0045271">
    <property type="term" value="C:respiratory chain complex I"/>
    <property type="evidence" value="ECO:0007669"/>
    <property type="project" value="InterPro"/>
</dbReference>
<keyword evidence="3" id="KW-1185">Reference proteome</keyword>
<gene>
    <name evidence="2" type="ORF">G7077_03585</name>
</gene>
<dbReference type="PANTHER" id="PTHR12910:SF2">
    <property type="entry name" value="NADH DEHYDROGENASE [UBIQUINONE] 1 ALPHA SUBCOMPLEX SUBUNIT 12"/>
    <property type="match status" value="1"/>
</dbReference>
<dbReference type="Proteomes" id="UP000503222">
    <property type="component" value="Chromosome"/>
</dbReference>
<dbReference type="GO" id="GO:0006979">
    <property type="term" value="P:response to oxidative stress"/>
    <property type="evidence" value="ECO:0007669"/>
    <property type="project" value="TreeGrafter"/>
</dbReference>
<dbReference type="PANTHER" id="PTHR12910">
    <property type="entry name" value="NADH-UBIQUINONE OXIDOREDUCTASE SUBUNIT B17.2"/>
    <property type="match status" value="1"/>
</dbReference>
<evidence type="ECO:0000313" key="3">
    <source>
        <dbReference type="Proteomes" id="UP000503222"/>
    </source>
</evidence>
<feature type="region of interest" description="Disordered" evidence="1">
    <location>
        <begin position="79"/>
        <end position="127"/>
    </location>
</feature>
<reference evidence="2 3" key="1">
    <citation type="submission" date="2020-03" db="EMBL/GenBank/DDBJ databases">
        <title>Sphingomonas sp. nov., isolated from fish.</title>
        <authorList>
            <person name="Hyun D.-W."/>
            <person name="Bae J.-W."/>
        </authorList>
    </citation>
    <scope>NUCLEOTIDE SEQUENCE [LARGE SCALE GENOMIC DNA]</scope>
    <source>
        <strain evidence="2 3">HDW15B</strain>
    </source>
</reference>
<keyword evidence="2" id="KW-0830">Ubiquinone</keyword>
<sequence length="127" mass="14210">MGFLAKTFTWWNGATVGTALFTRSKGREVGRDDSGNIYYQHKKDPARRWVIYDGNNDGSRVPPAWQAWLRGTIDDLPEKSLPPVRTFQQKPEPNLTGTMAAFRPDGALGSGKVRPLSTGDYQPWTPD</sequence>